<evidence type="ECO:0000313" key="1">
    <source>
        <dbReference type="EMBL" id="GIY24753.1"/>
    </source>
</evidence>
<protein>
    <submittedName>
        <fullName evidence="1">Uncharacterized protein</fullName>
    </submittedName>
</protein>
<reference evidence="1 2" key="1">
    <citation type="submission" date="2021-06" db="EMBL/GenBank/DDBJ databases">
        <title>Caerostris extrusa draft genome.</title>
        <authorList>
            <person name="Kono N."/>
            <person name="Arakawa K."/>
        </authorList>
    </citation>
    <scope>NUCLEOTIDE SEQUENCE [LARGE SCALE GENOMIC DNA]</scope>
</reference>
<accession>A0AAV4RY55</accession>
<keyword evidence="2" id="KW-1185">Reference proteome</keyword>
<dbReference type="AlphaFoldDB" id="A0AAV4RY55"/>
<dbReference type="Proteomes" id="UP001054945">
    <property type="component" value="Unassembled WGS sequence"/>
</dbReference>
<name>A0AAV4RY55_CAEEX</name>
<evidence type="ECO:0000313" key="2">
    <source>
        <dbReference type="Proteomes" id="UP001054945"/>
    </source>
</evidence>
<sequence length="151" mass="17644">MAFEEEMYPPTDSIIIMVYGFFRFANRFELAHFDIANRFQFVAALLRKRFGQFELHFDIGFQFAALLRKRCILATDWISLNSVAHGISDLAYDSSREFFWTIDIIKEYNAPFYSNFIRSSSVPAQIASIWRFPDLAYSFSEEGTIDIIMSI</sequence>
<dbReference type="EMBL" id="BPLR01008445">
    <property type="protein sequence ID" value="GIY24753.1"/>
    <property type="molecule type" value="Genomic_DNA"/>
</dbReference>
<gene>
    <name evidence="1" type="ORF">CEXT_769251</name>
</gene>
<comment type="caution">
    <text evidence="1">The sequence shown here is derived from an EMBL/GenBank/DDBJ whole genome shotgun (WGS) entry which is preliminary data.</text>
</comment>
<organism evidence="1 2">
    <name type="scientific">Caerostris extrusa</name>
    <name type="common">Bark spider</name>
    <name type="synonym">Caerostris bankana</name>
    <dbReference type="NCBI Taxonomy" id="172846"/>
    <lineage>
        <taxon>Eukaryota</taxon>
        <taxon>Metazoa</taxon>
        <taxon>Ecdysozoa</taxon>
        <taxon>Arthropoda</taxon>
        <taxon>Chelicerata</taxon>
        <taxon>Arachnida</taxon>
        <taxon>Araneae</taxon>
        <taxon>Araneomorphae</taxon>
        <taxon>Entelegynae</taxon>
        <taxon>Araneoidea</taxon>
        <taxon>Araneidae</taxon>
        <taxon>Caerostris</taxon>
    </lineage>
</organism>
<proteinExistence type="predicted"/>